<evidence type="ECO:0000313" key="6">
    <source>
        <dbReference type="Proteomes" id="UP001141327"/>
    </source>
</evidence>
<keyword evidence="6" id="KW-1185">Reference proteome</keyword>
<dbReference type="Pfam" id="PF03321">
    <property type="entry name" value="GH3"/>
    <property type="match status" value="1"/>
</dbReference>
<evidence type="ECO:0000259" key="4">
    <source>
        <dbReference type="Pfam" id="PF23572"/>
    </source>
</evidence>
<dbReference type="InterPro" id="IPR055378">
    <property type="entry name" value="GH3_C"/>
</dbReference>
<comment type="caution">
    <text evidence="5">The sequence shown here is derived from an EMBL/GenBank/DDBJ whole genome shotgun (WGS) entry which is preliminary data.</text>
</comment>
<gene>
    <name evidence="5" type="ORF">PAPYR_1799</name>
</gene>
<dbReference type="Proteomes" id="UP001141327">
    <property type="component" value="Unassembled WGS sequence"/>
</dbReference>
<feature type="domain" description="GH3 middle" evidence="3">
    <location>
        <begin position="372"/>
        <end position="445"/>
    </location>
</feature>
<dbReference type="InterPro" id="IPR004993">
    <property type="entry name" value="GH3"/>
</dbReference>
<feature type="region of interest" description="Disordered" evidence="1">
    <location>
        <begin position="603"/>
        <end position="628"/>
    </location>
</feature>
<feature type="transmembrane region" description="Helical" evidence="2">
    <location>
        <begin position="20"/>
        <end position="42"/>
    </location>
</feature>
<evidence type="ECO:0000313" key="5">
    <source>
        <dbReference type="EMBL" id="KAJ4461676.1"/>
    </source>
</evidence>
<keyword evidence="2" id="KW-0472">Membrane</keyword>
<dbReference type="SUPFAM" id="SSF56801">
    <property type="entry name" value="Acetyl-CoA synthetase-like"/>
    <property type="match status" value="1"/>
</dbReference>
<keyword evidence="2" id="KW-1133">Transmembrane helix</keyword>
<dbReference type="Pfam" id="PF23572">
    <property type="entry name" value="GH3_C"/>
    <property type="match status" value="1"/>
</dbReference>
<sequence>MASFIQLFMLISDIPIVGKWIVGFVFFLVARVFHLYLLVMGLTRQWRQSRLLLTQVKKCRKTLFGKEHHFDQIKSVADYQRLVPLGNYETHSSYVDRATRGEKDILYPGRPHYFMPSSGTTGKPKLIPQTRDYLQVFKFQYMQMILNPMYHRPWSCIKNGGLGRGLCVLNLTTEGVTESGITIQCASAGALRDNATVVARYATTPIPAFEISSDLARNYVHGLYAAKYRDLRFTFCTFSYILLSCLESIALNHTAMEADIRAGEATHFPGFDKLSDKDKALMRTLHFKPDPKRAAEIEAAFAAYKSRQPGQKPWGNAIWPRFLMVHTVACGPMKTSADIIVRDHVQAHVFNSVYGSSECIMGVARYFDDPNYAITPNQAFFEFIEEGDCDQEQPKTKLLHQLEMGKRYEIVLTNACGLYRYRMGDVLEVGAAPRFDTPRMHFAYRRNMVLFIGKTTDDQLMSCSTQYQERMARLHPGVDHQLVDFCVVEIMSEGTPYYRIFLEFAHQEAVMAGRTVEALQAEASAVWDELLSQVNPEYGDDRVRDEVLACRCYLLQSGAFWNMRTEAVTRGANAAQAKVVHVAKRDWQQAHLAHSMIDRAAGAAMKPEPASMSGPSPSPPPAEAAKSR</sequence>
<reference evidence="5" key="1">
    <citation type="journal article" date="2022" name="bioRxiv">
        <title>Genomics of Preaxostyla Flagellates Illuminates Evolutionary Transitions and the Path Towards Mitochondrial Loss.</title>
        <authorList>
            <person name="Novak L.V.F."/>
            <person name="Treitli S.C."/>
            <person name="Pyrih J."/>
            <person name="Halakuc P."/>
            <person name="Pipaliya S.V."/>
            <person name="Vacek V."/>
            <person name="Brzon O."/>
            <person name="Soukal P."/>
            <person name="Eme L."/>
            <person name="Dacks J.B."/>
            <person name="Karnkowska A."/>
            <person name="Elias M."/>
            <person name="Hampl V."/>
        </authorList>
    </citation>
    <scope>NUCLEOTIDE SEQUENCE</scope>
    <source>
        <strain evidence="5">RCP-MX</strain>
    </source>
</reference>
<dbReference type="InterPro" id="IPR020845">
    <property type="entry name" value="AMP-binding_CS"/>
</dbReference>
<feature type="domain" description="GH3 C-terminal" evidence="4">
    <location>
        <begin position="477"/>
        <end position="584"/>
    </location>
</feature>
<evidence type="ECO:0000256" key="2">
    <source>
        <dbReference type="SAM" id="Phobius"/>
    </source>
</evidence>
<dbReference type="InterPro" id="IPR055377">
    <property type="entry name" value="GH3_M"/>
</dbReference>
<keyword evidence="2" id="KW-0812">Transmembrane</keyword>
<accession>A0ABQ8UTE5</accession>
<dbReference type="PANTHER" id="PTHR31901">
    <property type="entry name" value="GH3 DOMAIN-CONTAINING PROTEIN"/>
    <property type="match status" value="1"/>
</dbReference>
<evidence type="ECO:0000259" key="3">
    <source>
        <dbReference type="Pfam" id="PF23571"/>
    </source>
</evidence>
<dbReference type="PROSITE" id="PS00455">
    <property type="entry name" value="AMP_BINDING"/>
    <property type="match status" value="1"/>
</dbReference>
<dbReference type="PANTHER" id="PTHR31901:SF9">
    <property type="entry name" value="GH3 DOMAIN-CONTAINING PROTEIN"/>
    <property type="match status" value="1"/>
</dbReference>
<dbReference type="Pfam" id="PF23571">
    <property type="entry name" value="GH3_M"/>
    <property type="match status" value="1"/>
</dbReference>
<protein>
    <submittedName>
        <fullName evidence="5">Plant auxin-responsive GH3</fullName>
    </submittedName>
</protein>
<organism evidence="5 6">
    <name type="scientific">Paratrimastix pyriformis</name>
    <dbReference type="NCBI Taxonomy" id="342808"/>
    <lineage>
        <taxon>Eukaryota</taxon>
        <taxon>Metamonada</taxon>
        <taxon>Preaxostyla</taxon>
        <taxon>Paratrimastigidae</taxon>
        <taxon>Paratrimastix</taxon>
    </lineage>
</organism>
<name>A0ABQ8UTE5_9EUKA</name>
<dbReference type="EMBL" id="JAPMOS010000006">
    <property type="protein sequence ID" value="KAJ4461676.1"/>
    <property type="molecule type" value="Genomic_DNA"/>
</dbReference>
<evidence type="ECO:0000256" key="1">
    <source>
        <dbReference type="SAM" id="MobiDB-lite"/>
    </source>
</evidence>
<proteinExistence type="predicted"/>